<organism evidence="7 8">
    <name type="scientific">Desulfonema magnum</name>
    <dbReference type="NCBI Taxonomy" id="45655"/>
    <lineage>
        <taxon>Bacteria</taxon>
        <taxon>Pseudomonadati</taxon>
        <taxon>Thermodesulfobacteriota</taxon>
        <taxon>Desulfobacteria</taxon>
        <taxon>Desulfobacterales</taxon>
        <taxon>Desulfococcaceae</taxon>
        <taxon>Desulfonema</taxon>
    </lineage>
</organism>
<evidence type="ECO:0000313" key="8">
    <source>
        <dbReference type="Proteomes" id="UP000663722"/>
    </source>
</evidence>
<dbReference type="Proteomes" id="UP000663722">
    <property type="component" value="Chromosome"/>
</dbReference>
<dbReference type="EC" id="3.2.1.52" evidence="3"/>
<dbReference type="Pfam" id="PF00933">
    <property type="entry name" value="Glyco_hydro_3"/>
    <property type="match status" value="1"/>
</dbReference>
<dbReference type="GO" id="GO:0004563">
    <property type="term" value="F:beta-N-acetylhexosaminidase activity"/>
    <property type="evidence" value="ECO:0007669"/>
    <property type="project" value="UniProtKB-EC"/>
</dbReference>
<sequence>MNITTFSKEQLAGQRVMAGFDGTDLNNDLKFLIDTLKIGGIILFTRNLSGPDQIKELCQSVQEYARIRGQPPLFIAIDQEGGQVARLKEPFTQFPGNPKMKDEADAVHFAKVTAAELTELGVNMNMAPVMDVAPEGVQSIMAERVFGHTPERVSALGTKVIRHLQNNRVMAVAKHFPGIGRTTSDSHNDMPFLNADMAALESFDLLPFEAAIKQAVAGIMLSHIFYNKIDPKWPASLSPRIAKKLLRNMMGFAGIVITDDLDMGAIKKHYDIRTVIQQILSADIDITLICHKGPNIEIAFEEILKGITDTQEIKTRGEASVRRILKLKEKYL</sequence>
<dbReference type="PANTHER" id="PTHR30480:SF13">
    <property type="entry name" value="BETA-HEXOSAMINIDASE"/>
    <property type="match status" value="1"/>
</dbReference>
<dbReference type="PANTHER" id="PTHR30480">
    <property type="entry name" value="BETA-HEXOSAMINIDASE-RELATED"/>
    <property type="match status" value="1"/>
</dbReference>
<evidence type="ECO:0000256" key="1">
    <source>
        <dbReference type="ARBA" id="ARBA00001231"/>
    </source>
</evidence>
<dbReference type="AlphaFoldDB" id="A0A975BXC5"/>
<evidence type="ECO:0000256" key="3">
    <source>
        <dbReference type="ARBA" id="ARBA00012663"/>
    </source>
</evidence>
<accession>A0A975BXC5</accession>
<dbReference type="EMBL" id="CP061800">
    <property type="protein sequence ID" value="QTA93380.1"/>
    <property type="molecule type" value="Genomic_DNA"/>
</dbReference>
<dbReference type="GO" id="GO:0009254">
    <property type="term" value="P:peptidoglycan turnover"/>
    <property type="evidence" value="ECO:0007669"/>
    <property type="project" value="TreeGrafter"/>
</dbReference>
<evidence type="ECO:0000256" key="5">
    <source>
        <dbReference type="ARBA" id="ARBA00023295"/>
    </source>
</evidence>
<feature type="domain" description="Glycoside hydrolase family 3 N-terminal" evidence="6">
    <location>
        <begin position="24"/>
        <end position="327"/>
    </location>
</feature>
<evidence type="ECO:0000256" key="2">
    <source>
        <dbReference type="ARBA" id="ARBA00005336"/>
    </source>
</evidence>
<dbReference type="RefSeq" id="WP_207680348.1">
    <property type="nucleotide sequence ID" value="NZ_CP061800.1"/>
</dbReference>
<proteinExistence type="inferred from homology"/>
<dbReference type="SUPFAM" id="SSF51445">
    <property type="entry name" value="(Trans)glycosidases"/>
    <property type="match status" value="1"/>
</dbReference>
<dbReference type="InterPro" id="IPR050226">
    <property type="entry name" value="NagZ_Beta-hexosaminidase"/>
</dbReference>
<name>A0A975BXC5_9BACT</name>
<keyword evidence="4" id="KW-0378">Hydrolase</keyword>
<comment type="catalytic activity">
    <reaction evidence="1">
        <text>Hydrolysis of terminal non-reducing N-acetyl-D-hexosamine residues in N-acetyl-beta-D-hexosaminides.</text>
        <dbReference type="EC" id="3.2.1.52"/>
    </reaction>
</comment>
<dbReference type="Gene3D" id="3.20.20.300">
    <property type="entry name" value="Glycoside hydrolase, family 3, N-terminal domain"/>
    <property type="match status" value="1"/>
</dbReference>
<keyword evidence="8" id="KW-1185">Reference proteome</keyword>
<dbReference type="KEGG" id="dmm:dnm_094810"/>
<evidence type="ECO:0000259" key="6">
    <source>
        <dbReference type="Pfam" id="PF00933"/>
    </source>
</evidence>
<dbReference type="InterPro" id="IPR036962">
    <property type="entry name" value="Glyco_hydro_3_N_sf"/>
</dbReference>
<dbReference type="InterPro" id="IPR017853">
    <property type="entry name" value="GH"/>
</dbReference>
<dbReference type="InterPro" id="IPR001764">
    <property type="entry name" value="Glyco_hydro_3_N"/>
</dbReference>
<protein>
    <recommendedName>
        <fullName evidence="3">beta-N-acetylhexosaminidase</fullName>
        <ecNumber evidence="3">3.2.1.52</ecNumber>
    </recommendedName>
</protein>
<dbReference type="GO" id="GO:0005975">
    <property type="term" value="P:carbohydrate metabolic process"/>
    <property type="evidence" value="ECO:0007669"/>
    <property type="project" value="InterPro"/>
</dbReference>
<evidence type="ECO:0000256" key="4">
    <source>
        <dbReference type="ARBA" id="ARBA00022801"/>
    </source>
</evidence>
<dbReference type="NCBIfam" id="NF003740">
    <property type="entry name" value="PRK05337.1"/>
    <property type="match status" value="1"/>
</dbReference>
<evidence type="ECO:0000313" key="7">
    <source>
        <dbReference type="EMBL" id="QTA93380.1"/>
    </source>
</evidence>
<comment type="similarity">
    <text evidence="2">Belongs to the glycosyl hydrolase 3 family.</text>
</comment>
<reference evidence="7" key="1">
    <citation type="journal article" date="2021" name="Microb. Physiol.">
        <title>Proteogenomic Insights into the Physiology of Marine, Sulfate-Reducing, Filamentous Desulfonema limicola and Desulfonema magnum.</title>
        <authorList>
            <person name="Schnaars V."/>
            <person name="Wohlbrand L."/>
            <person name="Scheve S."/>
            <person name="Hinrichs C."/>
            <person name="Reinhardt R."/>
            <person name="Rabus R."/>
        </authorList>
    </citation>
    <scope>NUCLEOTIDE SEQUENCE</scope>
    <source>
        <strain evidence="7">4be13</strain>
    </source>
</reference>
<keyword evidence="5" id="KW-0326">Glycosidase</keyword>
<gene>
    <name evidence="7" type="primary">nagZ</name>
    <name evidence="7" type="ORF">dnm_094810</name>
</gene>